<organism evidence="1 2">
    <name type="scientific">Desulfonema magnum</name>
    <dbReference type="NCBI Taxonomy" id="45655"/>
    <lineage>
        <taxon>Bacteria</taxon>
        <taxon>Pseudomonadati</taxon>
        <taxon>Thermodesulfobacteriota</taxon>
        <taxon>Desulfobacteria</taxon>
        <taxon>Desulfobacterales</taxon>
        <taxon>Desulfococcaceae</taxon>
        <taxon>Desulfonema</taxon>
    </lineage>
</organism>
<sequence>MATPWTPEIRYRPGGAVSGDEAEEMLNAVRDKPDGVLRWIMRYW</sequence>
<dbReference type="KEGG" id="dmm:dnm_039290"/>
<evidence type="ECO:0000313" key="2">
    <source>
        <dbReference type="Proteomes" id="UP000663722"/>
    </source>
</evidence>
<evidence type="ECO:0000313" key="1">
    <source>
        <dbReference type="EMBL" id="QTA87889.1"/>
    </source>
</evidence>
<protein>
    <submittedName>
        <fullName evidence="1">Uncharacterized protein</fullName>
    </submittedName>
</protein>
<name>A0A975BLG5_9BACT</name>
<dbReference type="Proteomes" id="UP000663722">
    <property type="component" value="Chromosome"/>
</dbReference>
<dbReference type="EMBL" id="CP061800">
    <property type="protein sequence ID" value="QTA87889.1"/>
    <property type="molecule type" value="Genomic_DNA"/>
</dbReference>
<keyword evidence="2" id="KW-1185">Reference proteome</keyword>
<reference evidence="1" key="1">
    <citation type="journal article" date="2021" name="Microb. Physiol.">
        <title>Proteogenomic Insights into the Physiology of Marine, Sulfate-Reducing, Filamentous Desulfonema limicola and Desulfonema magnum.</title>
        <authorList>
            <person name="Schnaars V."/>
            <person name="Wohlbrand L."/>
            <person name="Scheve S."/>
            <person name="Hinrichs C."/>
            <person name="Reinhardt R."/>
            <person name="Rabus R."/>
        </authorList>
    </citation>
    <scope>NUCLEOTIDE SEQUENCE</scope>
    <source>
        <strain evidence="1">4be13</strain>
    </source>
</reference>
<accession>A0A975BLG5</accession>
<gene>
    <name evidence="1" type="ORF">dnm_039290</name>
</gene>
<proteinExistence type="predicted"/>
<dbReference type="AlphaFoldDB" id="A0A975BLG5"/>